<evidence type="ECO:0000313" key="2">
    <source>
        <dbReference type="EMBL" id="QDY52133.1"/>
    </source>
</evidence>
<keyword evidence="1" id="KW-0472">Membrane</keyword>
<keyword evidence="1" id="KW-0812">Transmembrane</keyword>
<gene>
    <name evidence="2" type="ORF">4_13</name>
</gene>
<name>A0A5B8HWJ5_9VIRU</name>
<accession>A0A5B8HWJ5</accession>
<keyword evidence="1" id="KW-1133">Transmembrane helix</keyword>
<sequence length="161" mass="18256">MNKTIFFMMSVLSALILPFTLSYIFISYAKSQEENKKNCPCADNIRTKYIKFYGYALLILAIGGLLIMLLQLKSMNTTIKTLSLLNSLIGAYVLYSYSDIIASDDCNCSDSWKKVFIKYYSFLMIGILGITFLSLVLIFIFHISTGNENTIRELQTILKGC</sequence>
<protein>
    <recommendedName>
        <fullName evidence="3">Transmembrane protein</fullName>
    </recommendedName>
</protein>
<reference evidence="2" key="1">
    <citation type="submission" date="2018-11" db="EMBL/GenBank/DDBJ databases">
        <title>A distinct lineage of giant viruses engineers rhodopsin photosystems in predatory marine eukaryotes.</title>
        <authorList>
            <person name="Needham D.M."/>
            <person name="Yoshizawa S."/>
            <person name="Hosaka T."/>
            <person name="Poirier C."/>
            <person name="Choi C.-J."/>
            <person name="Hehenberger E."/>
            <person name="Irwin N.A.T."/>
            <person name="Wilken S."/>
            <person name="Yung C.-M."/>
            <person name="Bachy C."/>
            <person name="Kurihara R."/>
            <person name="Nakajima Y."/>
            <person name="Kojima K."/>
            <person name="Kimura-Someya T."/>
            <person name="Leonard G."/>
            <person name="Malmstrom R.R."/>
            <person name="Mende D."/>
            <person name="Olson D.K."/>
            <person name="Sudo Y."/>
            <person name="Sudek S."/>
            <person name="Richards T.A."/>
            <person name="DeLong E.F."/>
            <person name="Keeling P.J."/>
            <person name="Santoro A.E."/>
            <person name="Shirouzu M."/>
            <person name="Iwasaki W."/>
            <person name="Worden A.Z."/>
        </authorList>
    </citation>
    <scope>NUCLEOTIDE SEQUENCE</scope>
</reference>
<feature type="transmembrane region" description="Helical" evidence="1">
    <location>
        <begin position="122"/>
        <end position="143"/>
    </location>
</feature>
<evidence type="ECO:0008006" key="3">
    <source>
        <dbReference type="Google" id="ProtNLM"/>
    </source>
</evidence>
<evidence type="ECO:0000256" key="1">
    <source>
        <dbReference type="SAM" id="Phobius"/>
    </source>
</evidence>
<feature type="transmembrane region" description="Helical" evidence="1">
    <location>
        <begin position="84"/>
        <end position="102"/>
    </location>
</feature>
<organism evidence="2">
    <name type="scientific">Mimiviridae sp. ChoanoV1</name>
    <dbReference type="NCBI Taxonomy" id="2596887"/>
    <lineage>
        <taxon>Viruses</taxon>
        <taxon>Varidnaviria</taxon>
        <taxon>Bamfordvirae</taxon>
        <taxon>Nucleocytoviricota</taxon>
        <taxon>Megaviricetes</taxon>
        <taxon>Imitervirales</taxon>
        <taxon>Schizomimiviridae</taxon>
    </lineage>
</organism>
<dbReference type="EMBL" id="MK250088">
    <property type="protein sequence ID" value="QDY52133.1"/>
    <property type="molecule type" value="Genomic_DNA"/>
</dbReference>
<proteinExistence type="predicted"/>
<feature type="transmembrane region" description="Helical" evidence="1">
    <location>
        <begin position="53"/>
        <end position="72"/>
    </location>
</feature>